<evidence type="ECO:0000313" key="2">
    <source>
        <dbReference type="Proteomes" id="UP000565078"/>
    </source>
</evidence>
<gene>
    <name evidence="1" type="ORF">HA254_01885</name>
</gene>
<reference evidence="2" key="1">
    <citation type="journal article" date="2020" name="bioRxiv">
        <title>A rank-normalized archaeal taxonomy based on genome phylogeny resolves widespread incomplete and uneven classifications.</title>
        <authorList>
            <person name="Rinke C."/>
            <person name="Chuvochina M."/>
            <person name="Mussig A.J."/>
            <person name="Chaumeil P.-A."/>
            <person name="Waite D.W."/>
            <person name="Whitman W.B."/>
            <person name="Parks D.H."/>
            <person name="Hugenholtz P."/>
        </authorList>
    </citation>
    <scope>NUCLEOTIDE SEQUENCE [LARGE SCALE GENOMIC DNA]</scope>
</reference>
<comment type="caution">
    <text evidence="1">The sequence shown here is derived from an EMBL/GenBank/DDBJ whole genome shotgun (WGS) entry which is preliminary data.</text>
</comment>
<name>A0A7J4J003_9ARCH</name>
<protein>
    <recommendedName>
        <fullName evidence="3">HEPN domain-containing protein</fullName>
    </recommendedName>
</protein>
<evidence type="ECO:0008006" key="3">
    <source>
        <dbReference type="Google" id="ProtNLM"/>
    </source>
</evidence>
<proteinExistence type="predicted"/>
<organism evidence="1 2">
    <name type="scientific">Candidatus Iainarchaeum sp</name>
    <dbReference type="NCBI Taxonomy" id="3101447"/>
    <lineage>
        <taxon>Archaea</taxon>
        <taxon>Candidatus Iainarchaeota</taxon>
        <taxon>Candidatus Iainarchaeia</taxon>
        <taxon>Candidatus Iainarchaeales</taxon>
        <taxon>Candidatus Iainarchaeaceae</taxon>
        <taxon>Candidatus Iainarchaeum</taxon>
    </lineage>
</organism>
<dbReference type="AlphaFoldDB" id="A0A7J4J003"/>
<evidence type="ECO:0000313" key="1">
    <source>
        <dbReference type="EMBL" id="HIH09397.1"/>
    </source>
</evidence>
<dbReference type="EMBL" id="DUGC01000034">
    <property type="protein sequence ID" value="HIH09397.1"/>
    <property type="molecule type" value="Genomic_DNA"/>
</dbReference>
<dbReference type="Proteomes" id="UP000565078">
    <property type="component" value="Unassembled WGS sequence"/>
</dbReference>
<sequence length="122" mass="13990">MEGYKEHLDLASERFQVATEQYGQERYHTAAHLFINSAINYHNAICQKFLKKIPSHKAHSGTSYFHELEPYMMGDCQKYRDSYALLVSYKGVSDYGYGLSIDAARIIKRHAAKIKEIAQGLL</sequence>
<accession>A0A7J4J003</accession>